<dbReference type="SUPFAM" id="SSF55073">
    <property type="entry name" value="Nucleotide cyclase"/>
    <property type="match status" value="1"/>
</dbReference>
<dbReference type="Gene3D" id="3.20.20.450">
    <property type="entry name" value="EAL domain"/>
    <property type="match status" value="1"/>
</dbReference>
<dbReference type="InterPro" id="IPR043128">
    <property type="entry name" value="Rev_trsase/Diguanyl_cyclase"/>
</dbReference>
<dbReference type="FunFam" id="3.20.20.450:FF:000001">
    <property type="entry name" value="Cyclic di-GMP phosphodiesterase yahA"/>
    <property type="match status" value="1"/>
</dbReference>
<evidence type="ECO:0000313" key="6">
    <source>
        <dbReference type="EMBL" id="WDD98403.1"/>
    </source>
</evidence>
<feature type="transmembrane region" description="Helical" evidence="3">
    <location>
        <begin position="140"/>
        <end position="160"/>
    </location>
</feature>
<feature type="transmembrane region" description="Helical" evidence="3">
    <location>
        <begin position="40"/>
        <end position="60"/>
    </location>
</feature>
<dbReference type="PANTHER" id="PTHR33121">
    <property type="entry name" value="CYCLIC DI-GMP PHOSPHODIESTERASE PDEF"/>
    <property type="match status" value="1"/>
</dbReference>
<feature type="transmembrane region" description="Helical" evidence="3">
    <location>
        <begin position="6"/>
        <end position="28"/>
    </location>
</feature>
<evidence type="ECO:0000256" key="1">
    <source>
        <dbReference type="ARBA" id="ARBA00012282"/>
    </source>
</evidence>
<reference evidence="6 7" key="2">
    <citation type="journal article" date="2022" name="Mar. Drugs">
        <title>Bioassay-Guided Fractionation Leads to the Detection of Cholic Acid Generated by the Rare Thalassomonas sp.</title>
        <authorList>
            <person name="Pheiffer F."/>
            <person name="Schneider Y.K."/>
            <person name="Hansen E.H."/>
            <person name="Andersen J.H."/>
            <person name="Isaksson J."/>
            <person name="Busche T."/>
            <person name="R C."/>
            <person name="Kalinowski J."/>
            <person name="Zyl L.V."/>
            <person name="Trindade M."/>
        </authorList>
    </citation>
    <scope>NUCLEOTIDE SEQUENCE [LARGE SCALE GENOMIC DNA]</scope>
    <source>
        <strain evidence="6 7">A5K-106</strain>
    </source>
</reference>
<dbReference type="SUPFAM" id="SSF141868">
    <property type="entry name" value="EAL domain-like"/>
    <property type="match status" value="1"/>
</dbReference>
<dbReference type="EMBL" id="CP059735">
    <property type="protein sequence ID" value="WDD98403.1"/>
    <property type="molecule type" value="Genomic_DNA"/>
</dbReference>
<dbReference type="Pfam" id="PF00563">
    <property type="entry name" value="EAL"/>
    <property type="match status" value="1"/>
</dbReference>
<evidence type="ECO:0000259" key="4">
    <source>
        <dbReference type="PROSITE" id="PS50883"/>
    </source>
</evidence>
<organism evidence="6 7">
    <name type="scientific">Thalassomonas actiniarum</name>
    <dbReference type="NCBI Taxonomy" id="485447"/>
    <lineage>
        <taxon>Bacteria</taxon>
        <taxon>Pseudomonadati</taxon>
        <taxon>Pseudomonadota</taxon>
        <taxon>Gammaproteobacteria</taxon>
        <taxon>Alteromonadales</taxon>
        <taxon>Colwelliaceae</taxon>
        <taxon>Thalassomonas</taxon>
    </lineage>
</organism>
<sequence length="666" mass="76136">MEEHLLAQALLFAIEAFVFALLAFFLWIYYQGLGRQYVKLWMLSLLALSVSSVAVSLQNYYYALPQTHIISVVLEVFEQVFRYLHLVLLLFGLYCAKTQRSLAGKELFWATSLVLLLGGLATLLYAFEQRDVFNRFYLRVSLQTFVFGCSLLGASFYLLFSPKQHFSSKILMWLLFLMGARYLLFSFASIIAITEDWFGELSTMMVFIDFGANSILGFTMLIWMQGAERNAALVAMSQIQYLGKHDSLTGVLNREQVIEKLPLAMTMALEKNNKLSIFLLDIKHFKFINDTYGLKAGDYLLGEIAKRLNNSILLPQVVGRLSGDSFVFVLDIQRAHMLDMALDHLHELISRPYRYQDHEISISCSIGYCFFPEHGENAEELLQNANMALFEAESHNKPSVEFDESMQSQGRYYLLMEKEIRNALAADEFVLYFQPQLNLLTNRLEGVEALVRWQHPEKGLLTPDKFLPDIEKLGLNSELDGYVLNKACQTIGEWYERYHRRIVIAVNITAVEFQDPELVDKIQALLFEHNVPSSFLELEITENMVMTDINSAMGTIVTLQSMGIKVSIDDFGTGYSSLVYLRKLPIDKIKIDRSFITEVASNDSDLTIVKSMVELSHGLGKRVLAEGVETVEQLNLLRHIGCDAVQGYFIKKPLPEDEFVQYLKRR</sequence>
<keyword evidence="3" id="KW-0812">Transmembrane</keyword>
<dbReference type="Proteomes" id="UP000032568">
    <property type="component" value="Chromosome"/>
</dbReference>
<dbReference type="CDD" id="cd01948">
    <property type="entry name" value="EAL"/>
    <property type="match status" value="1"/>
</dbReference>
<proteinExistence type="predicted"/>
<dbReference type="SMART" id="SM00052">
    <property type="entry name" value="EAL"/>
    <property type="match status" value="1"/>
</dbReference>
<dbReference type="InterPro" id="IPR001633">
    <property type="entry name" value="EAL_dom"/>
</dbReference>
<dbReference type="SMART" id="SM00267">
    <property type="entry name" value="GGDEF"/>
    <property type="match status" value="1"/>
</dbReference>
<dbReference type="CDD" id="cd01949">
    <property type="entry name" value="GGDEF"/>
    <property type="match status" value="1"/>
</dbReference>
<protein>
    <recommendedName>
        <fullName evidence="1">cyclic-guanylate-specific phosphodiesterase</fullName>
        <ecNumber evidence="1">3.1.4.52</ecNumber>
    </recommendedName>
</protein>
<dbReference type="EC" id="3.1.4.52" evidence="1"/>
<dbReference type="InterPro" id="IPR050706">
    <property type="entry name" value="Cyclic-di-GMP_PDE-like"/>
</dbReference>
<dbReference type="PROSITE" id="PS50887">
    <property type="entry name" value="GGDEF"/>
    <property type="match status" value="1"/>
</dbReference>
<keyword evidence="3" id="KW-0472">Membrane</keyword>
<dbReference type="RefSeq" id="WP_053043457.1">
    <property type="nucleotide sequence ID" value="NZ_CP059735.1"/>
</dbReference>
<dbReference type="InterPro" id="IPR000160">
    <property type="entry name" value="GGDEF_dom"/>
</dbReference>
<dbReference type="PROSITE" id="PS50883">
    <property type="entry name" value="EAL"/>
    <property type="match status" value="1"/>
</dbReference>
<keyword evidence="3" id="KW-1133">Transmembrane helix</keyword>
<dbReference type="AlphaFoldDB" id="A0AAE9YQH7"/>
<dbReference type="PANTHER" id="PTHR33121:SF70">
    <property type="entry name" value="SIGNALING PROTEIN YKOW"/>
    <property type="match status" value="1"/>
</dbReference>
<dbReference type="NCBIfam" id="TIGR00254">
    <property type="entry name" value="GGDEF"/>
    <property type="match status" value="1"/>
</dbReference>
<evidence type="ECO:0000256" key="2">
    <source>
        <dbReference type="ARBA" id="ARBA00022636"/>
    </source>
</evidence>
<feature type="transmembrane region" description="Helical" evidence="3">
    <location>
        <begin position="172"/>
        <end position="193"/>
    </location>
</feature>
<keyword evidence="7" id="KW-1185">Reference proteome</keyword>
<feature type="transmembrane region" description="Helical" evidence="3">
    <location>
        <begin position="205"/>
        <end position="223"/>
    </location>
</feature>
<accession>A0AAE9YQH7</accession>
<reference evidence="6 7" key="1">
    <citation type="journal article" date="2015" name="Genome Announc.">
        <title>Draft Genome Sequences of Marine Isolates of Thalassomonas viridans and Thalassomonas actiniarum.</title>
        <authorList>
            <person name="Olonade I."/>
            <person name="van Zyl L.J."/>
            <person name="Trindade M."/>
        </authorList>
    </citation>
    <scope>NUCLEOTIDE SEQUENCE [LARGE SCALE GENOMIC DNA]</scope>
    <source>
        <strain evidence="6 7">A5K-106</strain>
    </source>
</reference>
<evidence type="ECO:0000256" key="3">
    <source>
        <dbReference type="SAM" id="Phobius"/>
    </source>
</evidence>
<gene>
    <name evidence="6" type="ORF">SG35_024560</name>
</gene>
<dbReference type="Pfam" id="PF00990">
    <property type="entry name" value="GGDEF"/>
    <property type="match status" value="1"/>
</dbReference>
<dbReference type="InterPro" id="IPR035919">
    <property type="entry name" value="EAL_sf"/>
</dbReference>
<name>A0AAE9YQH7_9GAMM</name>
<dbReference type="Gene3D" id="3.30.70.270">
    <property type="match status" value="1"/>
</dbReference>
<feature type="domain" description="EAL" evidence="4">
    <location>
        <begin position="413"/>
        <end position="666"/>
    </location>
</feature>
<dbReference type="InterPro" id="IPR029787">
    <property type="entry name" value="Nucleotide_cyclase"/>
</dbReference>
<dbReference type="GO" id="GO:0071111">
    <property type="term" value="F:cyclic-guanylate-specific phosphodiesterase activity"/>
    <property type="evidence" value="ECO:0007669"/>
    <property type="project" value="UniProtKB-EC"/>
</dbReference>
<feature type="domain" description="GGDEF" evidence="5">
    <location>
        <begin position="273"/>
        <end position="405"/>
    </location>
</feature>
<evidence type="ECO:0000313" key="7">
    <source>
        <dbReference type="Proteomes" id="UP000032568"/>
    </source>
</evidence>
<dbReference type="KEGG" id="tact:SG35_024560"/>
<keyword evidence="2" id="KW-0973">c-di-GMP</keyword>
<feature type="transmembrane region" description="Helical" evidence="3">
    <location>
        <begin position="108"/>
        <end position="128"/>
    </location>
</feature>
<evidence type="ECO:0000259" key="5">
    <source>
        <dbReference type="PROSITE" id="PS50887"/>
    </source>
</evidence>